<protein>
    <submittedName>
        <fullName evidence="2">Uncharacterized protein</fullName>
    </submittedName>
</protein>
<evidence type="ECO:0000313" key="3">
    <source>
        <dbReference type="Proteomes" id="UP000501740"/>
    </source>
</evidence>
<name>A0A9X7TMG9_9VIRU</name>
<dbReference type="GO" id="GO:0032991">
    <property type="term" value="C:protein-containing complex"/>
    <property type="evidence" value="ECO:0007669"/>
    <property type="project" value="UniProtKB-ARBA"/>
</dbReference>
<sequence length="263" mass="27130">MDLKVCGKSVVIYGQLGLTFDTICKSAYAFIDEPFDDSVSVKAVTAQGLFGCGESVITFDAGVYVCMNPDGTSAPVILFGRHLDKTPAIKFTTVKKRVKTAECGTQTNSPALPTLFNPPQPSTSLFGPATPPQPSTSLFGPGAKPAAPPQPSTSLFGPGAKPAAPPQPSTSLFGPGAKPVSTLFGPGPKPAETQQPSTSAAQASLSGSLRQVNFAPAEANNGYVCPFAAHRQALRTASPQGGLNQDLALQEPLPAGIIKYSIK</sequence>
<proteinExistence type="predicted"/>
<gene>
    <name evidence="2" type="ORF">LMBV_062</name>
</gene>
<organism evidence="2 3">
    <name type="scientific">Largemouth bass virus</name>
    <dbReference type="NCBI Taxonomy" id="176656"/>
    <lineage>
        <taxon>Viruses</taxon>
        <taxon>Varidnaviria</taxon>
        <taxon>Bamfordvirae</taxon>
        <taxon>Nucleocytoviricota</taxon>
        <taxon>Megaviricetes</taxon>
        <taxon>Pimascovirales</taxon>
        <taxon>Pimascovirales incertae sedis</taxon>
        <taxon>Iridoviridae</taxon>
        <taxon>Alphairidovirinae</taxon>
        <taxon>Ranavirus</taxon>
        <taxon>Ranavirus micropterus1</taxon>
        <taxon>Santee-Cooper ranavirus</taxon>
    </lineage>
</organism>
<dbReference type="Proteomes" id="UP000501740">
    <property type="component" value="Segment"/>
</dbReference>
<evidence type="ECO:0000256" key="1">
    <source>
        <dbReference type="SAM" id="MobiDB-lite"/>
    </source>
</evidence>
<evidence type="ECO:0000313" key="2">
    <source>
        <dbReference type="EMBL" id="QJE49211.1"/>
    </source>
</evidence>
<feature type="region of interest" description="Disordered" evidence="1">
    <location>
        <begin position="104"/>
        <end position="204"/>
    </location>
</feature>
<feature type="compositionally biased region" description="Polar residues" evidence="1">
    <location>
        <begin position="192"/>
        <end position="204"/>
    </location>
</feature>
<accession>A0A9X7TMG9</accession>
<dbReference type="EMBL" id="MK681856">
    <property type="protein sequence ID" value="QJE49211.1"/>
    <property type="molecule type" value="Genomic_DNA"/>
</dbReference>
<reference evidence="2 3" key="1">
    <citation type="submission" date="2019-03" db="EMBL/GenBank/DDBJ databases">
        <authorList>
            <person name="Winters A.D."/>
            <person name="Faisal M."/>
        </authorList>
    </citation>
    <scope>NUCLEOTIDE SEQUENCE [LARGE SCALE GENOMIC DNA]</scope>
    <source>
        <strain evidence="2 3">Pine 14-204</strain>
    </source>
</reference>